<dbReference type="Proteomes" id="UP001165082">
    <property type="component" value="Unassembled WGS sequence"/>
</dbReference>
<dbReference type="InterPro" id="IPR050430">
    <property type="entry name" value="Peptidase_S1"/>
</dbReference>
<keyword evidence="2" id="KW-0843">Virulence</keyword>
<dbReference type="GO" id="GO:0004252">
    <property type="term" value="F:serine-type endopeptidase activity"/>
    <property type="evidence" value="ECO:0007669"/>
    <property type="project" value="InterPro"/>
</dbReference>
<dbReference type="PRINTS" id="PR00722">
    <property type="entry name" value="CHYMOTRYPSIN"/>
</dbReference>
<dbReference type="InterPro" id="IPR033116">
    <property type="entry name" value="TRYPSIN_SER"/>
</dbReference>
<keyword evidence="3" id="KW-1015">Disulfide bond</keyword>
<reference evidence="7" key="1">
    <citation type="submission" date="2022-07" db="EMBL/GenBank/DDBJ databases">
        <title>Genome analysis of Parmales, a sister group of diatoms, reveals the evolutionary specialization of diatoms from phago-mixotrophs to photoautotrophs.</title>
        <authorList>
            <person name="Ban H."/>
            <person name="Sato S."/>
            <person name="Yoshikawa S."/>
            <person name="Kazumasa Y."/>
            <person name="Nakamura Y."/>
            <person name="Ichinomiya M."/>
            <person name="Saitoh K."/>
            <person name="Sato N."/>
            <person name="Blanc-Mathieu R."/>
            <person name="Endo H."/>
            <person name="Kuwata A."/>
            <person name="Ogata H."/>
        </authorList>
    </citation>
    <scope>NUCLEOTIDE SEQUENCE</scope>
</reference>
<dbReference type="PANTHER" id="PTHR24276:SF98">
    <property type="entry name" value="FI18310P1-RELATED"/>
    <property type="match status" value="1"/>
</dbReference>
<keyword evidence="4" id="KW-0325">Glycoprotein</keyword>
<evidence type="ECO:0000313" key="8">
    <source>
        <dbReference type="Proteomes" id="UP001165082"/>
    </source>
</evidence>
<evidence type="ECO:0000256" key="5">
    <source>
        <dbReference type="RuleBase" id="RU363034"/>
    </source>
</evidence>
<dbReference type="SUPFAM" id="SSF50494">
    <property type="entry name" value="Trypsin-like serine proteases"/>
    <property type="match status" value="1"/>
</dbReference>
<dbReference type="PROSITE" id="PS00134">
    <property type="entry name" value="TRYPSIN_HIS"/>
    <property type="match status" value="1"/>
</dbReference>
<keyword evidence="5" id="KW-0720">Serine protease</keyword>
<evidence type="ECO:0000256" key="4">
    <source>
        <dbReference type="ARBA" id="ARBA00023180"/>
    </source>
</evidence>
<dbReference type="SMART" id="SM00020">
    <property type="entry name" value="Tryp_SPc"/>
    <property type="match status" value="1"/>
</dbReference>
<evidence type="ECO:0000256" key="2">
    <source>
        <dbReference type="ARBA" id="ARBA00023026"/>
    </source>
</evidence>
<dbReference type="PANTHER" id="PTHR24276">
    <property type="entry name" value="POLYSERASE-RELATED"/>
    <property type="match status" value="1"/>
</dbReference>
<organism evidence="7 8">
    <name type="scientific">Triparma retinervis</name>
    <dbReference type="NCBI Taxonomy" id="2557542"/>
    <lineage>
        <taxon>Eukaryota</taxon>
        <taxon>Sar</taxon>
        <taxon>Stramenopiles</taxon>
        <taxon>Ochrophyta</taxon>
        <taxon>Bolidophyceae</taxon>
        <taxon>Parmales</taxon>
        <taxon>Triparmaceae</taxon>
        <taxon>Triparma</taxon>
    </lineage>
</organism>
<dbReference type="AlphaFoldDB" id="A0A9W7DME7"/>
<dbReference type="CDD" id="cd00190">
    <property type="entry name" value="Tryp_SPc"/>
    <property type="match status" value="1"/>
</dbReference>
<sequence length="660" mass="70845">MRSSSRSNLEFLRSSADIMTYVTGRKKPKSDLEPKIVGGQAASDSEFPYIVSVQNPQGHFCGGSLVKNNIVLTAAHCVTSASSITSPDSIFVEVGRHTLGSNSEVGYSRVKVHEVIVHACYDGSADMSYDVALLTLKENVTDVPLVELHASNKDSTFDPGTSDVSVAGWGNTQLNMDDQSDIVNWPDILQYVTYPSITHASCVDLYQTNDNIITPVMLCAMQAGGGKDSCQGDSGGPLIFTPPGTTKQIQVGVVSWGVGCAVDGFPGVYADVGKVYDWISGYIEGVDKNDEERAKAAEACPLRNYAGLPGGINSTSPWQPETTHIDCSGLYFGQEYLTWVADCFCDNEYSEYGVNFNCEEWGFDGGDCWANSSSLPHCAGSGNSTNSTDDCENYSCLDGTFCVDTYVEMGYVGDDYCDTHLYCGAFNMDGGDCEDAFSNSTSGCAKFSCLNENICVDEIYDTWWGDGICDESLNCLANSWDGGPSVGLGDCPSQDSGGDEAPSCVDISSRFTCGGGNTVLQFFSGGTCGGGAHLTMTEFDGHTYNYFAEFGECMKADDYLDDSAYAGRYLSLSCSSTGSLEFTLWFDGSCSQFFNKAPMYSPCTSHKDCQDGSSIMGAFLYLDGLQVDGDCGGVENDDVVLVAYGERENCIAGEKPWFKN</sequence>
<proteinExistence type="inferred from homology"/>
<evidence type="ECO:0000313" key="7">
    <source>
        <dbReference type="EMBL" id="GMH47612.1"/>
    </source>
</evidence>
<dbReference type="FunFam" id="2.40.10.10:FF:000068">
    <property type="entry name" value="transmembrane protease serine 2"/>
    <property type="match status" value="1"/>
</dbReference>
<evidence type="ECO:0000259" key="6">
    <source>
        <dbReference type="PROSITE" id="PS50240"/>
    </source>
</evidence>
<evidence type="ECO:0000256" key="3">
    <source>
        <dbReference type="ARBA" id="ARBA00023157"/>
    </source>
</evidence>
<dbReference type="OrthoDB" id="104223at2759"/>
<dbReference type="Gene3D" id="2.40.10.10">
    <property type="entry name" value="Trypsin-like serine proteases"/>
    <property type="match status" value="1"/>
</dbReference>
<name>A0A9W7DME7_9STRA</name>
<dbReference type="InterPro" id="IPR009003">
    <property type="entry name" value="Peptidase_S1_PA"/>
</dbReference>
<accession>A0A9W7DME7</accession>
<dbReference type="Pfam" id="PF00089">
    <property type="entry name" value="Trypsin"/>
    <property type="match status" value="1"/>
</dbReference>
<dbReference type="EMBL" id="BRXZ01000578">
    <property type="protein sequence ID" value="GMH47612.1"/>
    <property type="molecule type" value="Genomic_DNA"/>
</dbReference>
<dbReference type="PROSITE" id="PS50240">
    <property type="entry name" value="TRYPSIN_DOM"/>
    <property type="match status" value="1"/>
</dbReference>
<dbReference type="InterPro" id="IPR001254">
    <property type="entry name" value="Trypsin_dom"/>
</dbReference>
<keyword evidence="8" id="KW-1185">Reference proteome</keyword>
<keyword evidence="5" id="KW-0645">Protease</keyword>
<dbReference type="PROSITE" id="PS00135">
    <property type="entry name" value="TRYPSIN_SER"/>
    <property type="match status" value="1"/>
</dbReference>
<gene>
    <name evidence="7" type="ORF">TrRE_jg7076</name>
</gene>
<dbReference type="InterPro" id="IPR018114">
    <property type="entry name" value="TRYPSIN_HIS"/>
</dbReference>
<comment type="similarity">
    <text evidence="1">Belongs to the peptidase S1 family.</text>
</comment>
<keyword evidence="5" id="KW-0378">Hydrolase</keyword>
<evidence type="ECO:0000256" key="1">
    <source>
        <dbReference type="ARBA" id="ARBA00007664"/>
    </source>
</evidence>
<dbReference type="GO" id="GO:0006508">
    <property type="term" value="P:proteolysis"/>
    <property type="evidence" value="ECO:0007669"/>
    <property type="project" value="UniProtKB-KW"/>
</dbReference>
<comment type="caution">
    <text evidence="7">The sequence shown here is derived from an EMBL/GenBank/DDBJ whole genome shotgun (WGS) entry which is preliminary data.</text>
</comment>
<dbReference type="InterPro" id="IPR001314">
    <property type="entry name" value="Peptidase_S1A"/>
</dbReference>
<dbReference type="FunFam" id="2.40.10.10:FF:000002">
    <property type="entry name" value="Transmembrane protease serine"/>
    <property type="match status" value="1"/>
</dbReference>
<protein>
    <recommendedName>
        <fullName evidence="6">Peptidase S1 domain-containing protein</fullName>
    </recommendedName>
</protein>
<feature type="domain" description="Peptidase S1" evidence="6">
    <location>
        <begin position="36"/>
        <end position="284"/>
    </location>
</feature>
<dbReference type="InterPro" id="IPR043504">
    <property type="entry name" value="Peptidase_S1_PA_chymotrypsin"/>
</dbReference>